<gene>
    <name evidence="2" type="ORF">LL038_10190</name>
</gene>
<proteinExistence type="predicted"/>
<evidence type="ECO:0000313" key="3">
    <source>
        <dbReference type="Proteomes" id="UP001164733"/>
    </source>
</evidence>
<dbReference type="AlphaFoldDB" id="A0AA47I964"/>
<reference evidence="2" key="1">
    <citation type="submission" date="2021-11" db="EMBL/GenBank/DDBJ databases">
        <title>Clostridia strains as spoilage organisms.</title>
        <authorList>
            <person name="Wambui J."/>
            <person name="Stevens M.J.A."/>
            <person name="Stephan R."/>
        </authorList>
    </citation>
    <scope>NUCLEOTIDE SEQUENCE</scope>
    <source>
        <strain evidence="2">CF009</strain>
    </source>
</reference>
<accession>A0AA47I964</accession>
<feature type="compositionally biased region" description="Basic and acidic residues" evidence="1">
    <location>
        <begin position="24"/>
        <end position="45"/>
    </location>
</feature>
<feature type="region of interest" description="Disordered" evidence="1">
    <location>
        <begin position="21"/>
        <end position="45"/>
    </location>
</feature>
<sequence>MDKLPNILDENQKRKKISNLLTEMSKKDKSIKNGGSDHKPGWTID</sequence>
<name>A0AA47I964_9CLOT</name>
<dbReference type="RefSeq" id="WP_216127326.1">
    <property type="nucleotide sequence ID" value="NZ_CP086239.1"/>
</dbReference>
<dbReference type="EMBL" id="CP086239">
    <property type="protein sequence ID" value="WAG62575.1"/>
    <property type="molecule type" value="Genomic_DNA"/>
</dbReference>
<evidence type="ECO:0000256" key="1">
    <source>
        <dbReference type="SAM" id="MobiDB-lite"/>
    </source>
</evidence>
<evidence type="ECO:0000313" key="2">
    <source>
        <dbReference type="EMBL" id="WAG62575.1"/>
    </source>
</evidence>
<organism evidence="2 3">
    <name type="scientific">Clostridium estertheticum</name>
    <dbReference type="NCBI Taxonomy" id="238834"/>
    <lineage>
        <taxon>Bacteria</taxon>
        <taxon>Bacillati</taxon>
        <taxon>Bacillota</taxon>
        <taxon>Clostridia</taxon>
        <taxon>Eubacteriales</taxon>
        <taxon>Clostridiaceae</taxon>
        <taxon>Clostridium</taxon>
    </lineage>
</organism>
<protein>
    <submittedName>
        <fullName evidence="2">Uncharacterized protein</fullName>
    </submittedName>
</protein>
<dbReference type="Proteomes" id="UP001164733">
    <property type="component" value="Chromosome"/>
</dbReference>